<feature type="transmembrane region" description="Helical" evidence="6">
    <location>
        <begin position="113"/>
        <end position="137"/>
    </location>
</feature>
<gene>
    <name evidence="8" type="ORF">SAY87_020564</name>
</gene>
<dbReference type="PANTHER" id="PTHR31218">
    <property type="entry name" value="WAT1-RELATED PROTEIN"/>
    <property type="match status" value="1"/>
</dbReference>
<feature type="transmembrane region" description="Helical" evidence="6">
    <location>
        <begin position="88"/>
        <end position="107"/>
    </location>
</feature>
<dbReference type="InterPro" id="IPR030184">
    <property type="entry name" value="WAT1-related"/>
</dbReference>
<evidence type="ECO:0000256" key="4">
    <source>
        <dbReference type="ARBA" id="ARBA00022989"/>
    </source>
</evidence>
<feature type="transmembrane region" description="Helical" evidence="6">
    <location>
        <begin position="199"/>
        <end position="219"/>
    </location>
</feature>
<evidence type="ECO:0000256" key="1">
    <source>
        <dbReference type="ARBA" id="ARBA00004141"/>
    </source>
</evidence>
<feature type="domain" description="EamA" evidence="7">
    <location>
        <begin position="27"/>
        <end position="167"/>
    </location>
</feature>
<evidence type="ECO:0000256" key="2">
    <source>
        <dbReference type="ARBA" id="ARBA00007635"/>
    </source>
</evidence>
<dbReference type="Pfam" id="PF00892">
    <property type="entry name" value="EamA"/>
    <property type="match status" value="2"/>
</dbReference>
<comment type="caution">
    <text evidence="8">The sequence shown here is derived from an EMBL/GenBank/DDBJ whole genome shotgun (WGS) entry which is preliminary data.</text>
</comment>
<proteinExistence type="inferred from homology"/>
<feature type="transmembrane region" description="Helical" evidence="6">
    <location>
        <begin position="322"/>
        <end position="340"/>
    </location>
</feature>
<sequence length="378" mass="41218">MKSSGDCTNYITPRGRLRLGLKIVKPYLAMLTLQIGFGGLFVIAMLSMKRGMSNFVLAVYRNAVATLVIAPFALVLERKVRPKMTLPIFLRIVVLGFIEPVLDQNLYYGGMKYTSATFAAAINNAVPAITFIMAVLFRLETVNMKRKPSLAKVLGTVVTLAGATVMTLYKGPVLEIIRSRGIAHHHEAAASSESADHRWFIGTLMILITTLGWASFFILQSFTLEKYPAKLSLTTLICLTGTVEGAVATFIFERDMKVWRIGLDSKLLTVVYAGVVCSGIAYYLQGVVIRERGPVFMSAFYPLSMITAAVLGAIVLAETVHLGSIIGAIFIVMGLYMVVWGKSKDQVYSGDMPSGDDEKFASSLHELPITSSKSGRGC</sequence>
<feature type="domain" description="EamA" evidence="7">
    <location>
        <begin position="201"/>
        <end position="339"/>
    </location>
</feature>
<dbReference type="InterPro" id="IPR037185">
    <property type="entry name" value="EmrE-like"/>
</dbReference>
<feature type="transmembrane region" description="Helical" evidence="6">
    <location>
        <begin position="58"/>
        <end position="76"/>
    </location>
</feature>
<organism evidence="8 9">
    <name type="scientific">Trapa incisa</name>
    <dbReference type="NCBI Taxonomy" id="236973"/>
    <lineage>
        <taxon>Eukaryota</taxon>
        <taxon>Viridiplantae</taxon>
        <taxon>Streptophyta</taxon>
        <taxon>Embryophyta</taxon>
        <taxon>Tracheophyta</taxon>
        <taxon>Spermatophyta</taxon>
        <taxon>Magnoliopsida</taxon>
        <taxon>eudicotyledons</taxon>
        <taxon>Gunneridae</taxon>
        <taxon>Pentapetalae</taxon>
        <taxon>rosids</taxon>
        <taxon>malvids</taxon>
        <taxon>Myrtales</taxon>
        <taxon>Lythraceae</taxon>
        <taxon>Trapa</taxon>
    </lineage>
</organism>
<evidence type="ECO:0000256" key="5">
    <source>
        <dbReference type="ARBA" id="ARBA00023136"/>
    </source>
</evidence>
<evidence type="ECO:0000256" key="3">
    <source>
        <dbReference type="ARBA" id="ARBA00022692"/>
    </source>
</evidence>
<dbReference type="SUPFAM" id="SSF103481">
    <property type="entry name" value="Multidrug resistance efflux transporter EmrE"/>
    <property type="match status" value="2"/>
</dbReference>
<name>A0AAN7JR14_9MYRT</name>
<dbReference type="InterPro" id="IPR000620">
    <property type="entry name" value="EamA_dom"/>
</dbReference>
<accession>A0AAN7JR14</accession>
<feature type="transmembrane region" description="Helical" evidence="6">
    <location>
        <begin position="26"/>
        <end position="46"/>
    </location>
</feature>
<dbReference type="Proteomes" id="UP001345219">
    <property type="component" value="Chromosome 16"/>
</dbReference>
<dbReference type="GO" id="GO:0016020">
    <property type="term" value="C:membrane"/>
    <property type="evidence" value="ECO:0007669"/>
    <property type="project" value="UniProtKB-SubCell"/>
</dbReference>
<keyword evidence="9" id="KW-1185">Reference proteome</keyword>
<evidence type="ECO:0000313" key="9">
    <source>
        <dbReference type="Proteomes" id="UP001345219"/>
    </source>
</evidence>
<protein>
    <recommendedName>
        <fullName evidence="6">WAT1-related protein</fullName>
    </recommendedName>
</protein>
<keyword evidence="4 6" id="KW-1133">Transmembrane helix</keyword>
<comment type="similarity">
    <text evidence="2 6">Belongs to the drug/metabolite transporter (DMT) superfamily. Plant drug/metabolite exporter (P-DME) (TC 2.A.7.4) family.</text>
</comment>
<comment type="subcellular location">
    <subcellularLocation>
        <location evidence="1 6">Membrane</location>
        <topology evidence="1 6">Multi-pass membrane protein</topology>
    </subcellularLocation>
</comment>
<dbReference type="AlphaFoldDB" id="A0AAN7JR14"/>
<evidence type="ECO:0000259" key="7">
    <source>
        <dbReference type="Pfam" id="PF00892"/>
    </source>
</evidence>
<evidence type="ECO:0000313" key="8">
    <source>
        <dbReference type="EMBL" id="KAK4751766.1"/>
    </source>
</evidence>
<feature type="transmembrane region" description="Helical" evidence="6">
    <location>
        <begin position="296"/>
        <end position="316"/>
    </location>
</feature>
<dbReference type="EMBL" id="JAXIOK010000016">
    <property type="protein sequence ID" value="KAK4751766.1"/>
    <property type="molecule type" value="Genomic_DNA"/>
</dbReference>
<keyword evidence="5 6" id="KW-0472">Membrane</keyword>
<dbReference type="GO" id="GO:0022857">
    <property type="term" value="F:transmembrane transporter activity"/>
    <property type="evidence" value="ECO:0007669"/>
    <property type="project" value="InterPro"/>
</dbReference>
<feature type="transmembrane region" description="Helical" evidence="6">
    <location>
        <begin position="149"/>
        <end position="169"/>
    </location>
</feature>
<evidence type="ECO:0000256" key="6">
    <source>
        <dbReference type="RuleBase" id="RU363077"/>
    </source>
</evidence>
<reference evidence="8 9" key="1">
    <citation type="journal article" date="2023" name="Hortic Res">
        <title>Pangenome of water caltrop reveals structural variations and asymmetric subgenome divergence after allopolyploidization.</title>
        <authorList>
            <person name="Zhang X."/>
            <person name="Chen Y."/>
            <person name="Wang L."/>
            <person name="Yuan Y."/>
            <person name="Fang M."/>
            <person name="Shi L."/>
            <person name="Lu R."/>
            <person name="Comes H.P."/>
            <person name="Ma Y."/>
            <person name="Chen Y."/>
            <person name="Huang G."/>
            <person name="Zhou Y."/>
            <person name="Zheng Z."/>
            <person name="Qiu Y."/>
        </authorList>
    </citation>
    <scope>NUCLEOTIDE SEQUENCE [LARGE SCALE GENOMIC DNA]</scope>
    <source>
        <tissue evidence="8">Roots</tissue>
    </source>
</reference>
<feature type="transmembrane region" description="Helical" evidence="6">
    <location>
        <begin position="231"/>
        <end position="252"/>
    </location>
</feature>
<keyword evidence="3 6" id="KW-0812">Transmembrane</keyword>
<feature type="transmembrane region" description="Helical" evidence="6">
    <location>
        <begin position="267"/>
        <end position="284"/>
    </location>
</feature>